<gene>
    <name evidence="1" type="ORF">ANE_LOCUS1509</name>
</gene>
<dbReference type="AlphaFoldDB" id="A0A565AR91"/>
<sequence>MFENLKPHEAVLISQSEYFNWVAEQCGCPSIENWRKEQYNIAIKRDSATFRDDSWDDNDQLIKEANRDFAKFKLSKVCST</sequence>
<comment type="caution">
    <text evidence="1">The sequence shown here is derived from an EMBL/GenBank/DDBJ whole genome shotgun (WGS) entry which is preliminary data.</text>
</comment>
<organism evidence="1 2">
    <name type="scientific">Arabis nemorensis</name>
    <dbReference type="NCBI Taxonomy" id="586526"/>
    <lineage>
        <taxon>Eukaryota</taxon>
        <taxon>Viridiplantae</taxon>
        <taxon>Streptophyta</taxon>
        <taxon>Embryophyta</taxon>
        <taxon>Tracheophyta</taxon>
        <taxon>Spermatophyta</taxon>
        <taxon>Magnoliopsida</taxon>
        <taxon>eudicotyledons</taxon>
        <taxon>Gunneridae</taxon>
        <taxon>Pentapetalae</taxon>
        <taxon>rosids</taxon>
        <taxon>malvids</taxon>
        <taxon>Brassicales</taxon>
        <taxon>Brassicaceae</taxon>
        <taxon>Arabideae</taxon>
        <taxon>Arabis</taxon>
    </lineage>
</organism>
<dbReference type="Proteomes" id="UP000489600">
    <property type="component" value="Unassembled WGS sequence"/>
</dbReference>
<proteinExistence type="predicted"/>
<protein>
    <submittedName>
        <fullName evidence="1">Uncharacterized protein</fullName>
    </submittedName>
</protein>
<evidence type="ECO:0000313" key="1">
    <source>
        <dbReference type="EMBL" id="VVA91064.1"/>
    </source>
</evidence>
<evidence type="ECO:0000313" key="2">
    <source>
        <dbReference type="Proteomes" id="UP000489600"/>
    </source>
</evidence>
<dbReference type="EMBL" id="CABITT030000001">
    <property type="protein sequence ID" value="VVA91064.1"/>
    <property type="molecule type" value="Genomic_DNA"/>
</dbReference>
<name>A0A565AR91_9BRAS</name>
<accession>A0A565AR91</accession>
<reference evidence="1" key="1">
    <citation type="submission" date="2019-07" db="EMBL/GenBank/DDBJ databases">
        <authorList>
            <person name="Dittberner H."/>
        </authorList>
    </citation>
    <scope>NUCLEOTIDE SEQUENCE [LARGE SCALE GENOMIC DNA]</scope>
</reference>
<keyword evidence="2" id="KW-1185">Reference proteome</keyword>